<keyword evidence="1" id="KW-0472">Membrane</keyword>
<keyword evidence="3" id="KW-1185">Reference proteome</keyword>
<accession>A0A430LIA5</accession>
<dbReference type="EMBL" id="MIKF01000185">
    <property type="protein sequence ID" value="RTE75465.1"/>
    <property type="molecule type" value="Genomic_DNA"/>
</dbReference>
<evidence type="ECO:0000313" key="3">
    <source>
        <dbReference type="Proteomes" id="UP000287124"/>
    </source>
</evidence>
<comment type="caution">
    <text evidence="2">The sequence shown here is derived from an EMBL/GenBank/DDBJ whole genome shotgun (WGS) entry which is preliminary data.</text>
</comment>
<feature type="transmembrane region" description="Helical" evidence="1">
    <location>
        <begin position="81"/>
        <end position="102"/>
    </location>
</feature>
<keyword evidence="1" id="KW-1133">Transmembrane helix</keyword>
<sequence>MVLLLAPDAIQRICWPPVGPILEDMTHLGLTLSDQAQEKRLIRKSDSLSVALKSPLKAIPILTTIILAIKETRLPAAPSLSVGVATCVAMGMATYFVSVPLAKVTQARKASRDDKVYVAGLT</sequence>
<proteinExistence type="predicted"/>
<dbReference type="AlphaFoldDB" id="A0A430LIA5"/>
<keyword evidence="1" id="KW-0812">Transmembrane</keyword>
<evidence type="ECO:0000313" key="2">
    <source>
        <dbReference type="EMBL" id="RTE75465.1"/>
    </source>
</evidence>
<name>A0A430LIA5_9HYPO</name>
<reference evidence="2 3" key="1">
    <citation type="submission" date="2017-06" db="EMBL/GenBank/DDBJ databases">
        <title>Comparative genomic analysis of Ambrosia Fusariam Clade fungi.</title>
        <authorList>
            <person name="Stajich J.E."/>
            <person name="Carrillo J."/>
            <person name="Kijimoto T."/>
            <person name="Eskalen A."/>
            <person name="O'Donnell K."/>
            <person name="Kasson M."/>
        </authorList>
    </citation>
    <scope>NUCLEOTIDE SEQUENCE [LARGE SCALE GENOMIC DNA]</scope>
    <source>
        <strain evidence="2 3">UCR1854</strain>
    </source>
</reference>
<evidence type="ECO:0000256" key="1">
    <source>
        <dbReference type="SAM" id="Phobius"/>
    </source>
</evidence>
<protein>
    <submittedName>
        <fullName evidence="2">Uncharacterized protein</fullName>
    </submittedName>
</protein>
<dbReference type="Proteomes" id="UP000287124">
    <property type="component" value="Unassembled WGS sequence"/>
</dbReference>
<organism evidence="2 3">
    <name type="scientific">Fusarium euwallaceae</name>
    <dbReference type="NCBI Taxonomy" id="1147111"/>
    <lineage>
        <taxon>Eukaryota</taxon>
        <taxon>Fungi</taxon>
        <taxon>Dikarya</taxon>
        <taxon>Ascomycota</taxon>
        <taxon>Pezizomycotina</taxon>
        <taxon>Sordariomycetes</taxon>
        <taxon>Hypocreomycetidae</taxon>
        <taxon>Hypocreales</taxon>
        <taxon>Nectriaceae</taxon>
        <taxon>Fusarium</taxon>
        <taxon>Fusarium solani species complex</taxon>
    </lineage>
</organism>
<gene>
    <name evidence="2" type="ORF">BHE90_010079</name>
</gene>